<feature type="region of interest" description="Disordered" evidence="1">
    <location>
        <begin position="84"/>
        <end position="104"/>
    </location>
</feature>
<dbReference type="Pfam" id="PF00176">
    <property type="entry name" value="SNF2-rel_dom"/>
    <property type="match status" value="1"/>
</dbReference>
<dbReference type="OrthoDB" id="1751307at2759"/>
<evidence type="ECO:0000259" key="2">
    <source>
        <dbReference type="Pfam" id="PF00176"/>
    </source>
</evidence>
<dbReference type="InterPro" id="IPR038718">
    <property type="entry name" value="SNF2-like_sf"/>
</dbReference>
<feature type="compositionally biased region" description="Acidic residues" evidence="1">
    <location>
        <begin position="94"/>
        <end position="104"/>
    </location>
</feature>
<feature type="compositionally biased region" description="Polar residues" evidence="1">
    <location>
        <begin position="1"/>
        <end position="11"/>
    </location>
</feature>
<evidence type="ECO:0000256" key="1">
    <source>
        <dbReference type="SAM" id="MobiDB-lite"/>
    </source>
</evidence>
<dbReference type="EMBL" id="SMOL01000160">
    <property type="protein sequence ID" value="KAB2625821.1"/>
    <property type="molecule type" value="Genomic_DNA"/>
</dbReference>
<accession>A0A5N5HET4</accession>
<comment type="caution">
    <text evidence="4">The sequence shown here is derived from an EMBL/GenBank/DDBJ whole genome shotgun (WGS) entry which is preliminary data.</text>
</comment>
<sequence length="254" mass="28731">MEKSHSSSSDYLISPFLSLPSKPQQLSHGDEDSDSYYVGIRHELEDNSDCVIIKNELEEDNANKVSEARPINRRRRFVVEDEDSDGDWANVESNSEEEEDEVEELKDDDVVGKALQKCVKISADLRNELYESSAPAVSERYAEVEAASLKIVNQVPFLTFTELLVYDIIKACRSKDCDFQPILKPYQLVGVNFLLLLYQKGIGGAILADEMGLGKTIQEKEYMVWRLDHYKHCAFVILELVVMVASVSQVMIGI</sequence>
<dbReference type="Proteomes" id="UP000327157">
    <property type="component" value="Chromosome 16"/>
</dbReference>
<reference evidence="4 5" key="3">
    <citation type="submission" date="2019-11" db="EMBL/GenBank/DDBJ databases">
        <title>A de novo genome assembly of a pear dwarfing rootstock.</title>
        <authorList>
            <person name="Wang F."/>
            <person name="Wang J."/>
            <person name="Li S."/>
            <person name="Zhang Y."/>
            <person name="Fang M."/>
            <person name="Ma L."/>
            <person name="Zhao Y."/>
            <person name="Jiang S."/>
        </authorList>
    </citation>
    <scope>NUCLEOTIDE SEQUENCE [LARGE SCALE GENOMIC DNA]</scope>
    <source>
        <strain evidence="4">S2</strain>
        <tissue evidence="4">Leaf</tissue>
    </source>
</reference>
<proteinExistence type="predicted"/>
<dbReference type="AlphaFoldDB" id="A0A5N5HET4"/>
<dbReference type="InterPro" id="IPR027417">
    <property type="entry name" value="P-loop_NTPase"/>
</dbReference>
<feature type="region of interest" description="Disordered" evidence="1">
    <location>
        <begin position="1"/>
        <end position="34"/>
    </location>
</feature>
<dbReference type="EMBL" id="SMOL01000160">
    <property type="protein sequence ID" value="KAB2626375.1"/>
    <property type="molecule type" value="Genomic_DNA"/>
</dbReference>
<evidence type="ECO:0000313" key="3">
    <source>
        <dbReference type="EMBL" id="KAB2625821.1"/>
    </source>
</evidence>
<gene>
    <name evidence="3" type="ORF">D8674_017481</name>
    <name evidence="4" type="ORF">D8674_018035</name>
</gene>
<dbReference type="PANTHER" id="PTHR10799">
    <property type="entry name" value="SNF2/RAD54 HELICASE FAMILY"/>
    <property type="match status" value="1"/>
</dbReference>
<dbReference type="SUPFAM" id="SSF52540">
    <property type="entry name" value="P-loop containing nucleoside triphosphate hydrolases"/>
    <property type="match status" value="1"/>
</dbReference>
<evidence type="ECO:0000313" key="4">
    <source>
        <dbReference type="EMBL" id="KAB2626375.1"/>
    </source>
</evidence>
<keyword evidence="5" id="KW-1185">Reference proteome</keyword>
<organism evidence="4 5">
    <name type="scientific">Pyrus ussuriensis x Pyrus communis</name>
    <dbReference type="NCBI Taxonomy" id="2448454"/>
    <lineage>
        <taxon>Eukaryota</taxon>
        <taxon>Viridiplantae</taxon>
        <taxon>Streptophyta</taxon>
        <taxon>Embryophyta</taxon>
        <taxon>Tracheophyta</taxon>
        <taxon>Spermatophyta</taxon>
        <taxon>Magnoliopsida</taxon>
        <taxon>eudicotyledons</taxon>
        <taxon>Gunneridae</taxon>
        <taxon>Pentapetalae</taxon>
        <taxon>rosids</taxon>
        <taxon>fabids</taxon>
        <taxon>Rosales</taxon>
        <taxon>Rosaceae</taxon>
        <taxon>Amygdaloideae</taxon>
        <taxon>Maleae</taxon>
        <taxon>Pyrus</taxon>
    </lineage>
</organism>
<evidence type="ECO:0000313" key="5">
    <source>
        <dbReference type="Proteomes" id="UP000327157"/>
    </source>
</evidence>
<dbReference type="GO" id="GO:0005524">
    <property type="term" value="F:ATP binding"/>
    <property type="evidence" value="ECO:0007669"/>
    <property type="project" value="InterPro"/>
</dbReference>
<dbReference type="Gene3D" id="3.40.50.10810">
    <property type="entry name" value="Tandem AAA-ATPase domain"/>
    <property type="match status" value="1"/>
</dbReference>
<name>A0A5N5HET4_9ROSA</name>
<protein>
    <submittedName>
        <fullName evidence="4">SWI/SNF-related matrix-associated actin-dependent regulated protein 1B</fullName>
    </submittedName>
</protein>
<feature type="domain" description="SNF2 N-terminal" evidence="2">
    <location>
        <begin position="186"/>
        <end position="219"/>
    </location>
</feature>
<reference evidence="4 5" key="1">
    <citation type="submission" date="2019-09" db="EMBL/GenBank/DDBJ databases">
        <authorList>
            <person name="Ou C."/>
        </authorList>
    </citation>
    <scope>NUCLEOTIDE SEQUENCE [LARGE SCALE GENOMIC DNA]</scope>
    <source>
        <strain evidence="4">S2</strain>
        <tissue evidence="4">Leaf</tissue>
    </source>
</reference>
<reference evidence="5" key="2">
    <citation type="submission" date="2019-10" db="EMBL/GenBank/DDBJ databases">
        <title>A de novo genome assembly of a pear dwarfing rootstock.</title>
        <authorList>
            <person name="Wang F."/>
            <person name="Wang J."/>
            <person name="Li S."/>
            <person name="Zhang Y."/>
            <person name="Fang M."/>
            <person name="Ma L."/>
            <person name="Zhao Y."/>
            <person name="Jiang S."/>
        </authorList>
    </citation>
    <scope>NUCLEOTIDE SEQUENCE [LARGE SCALE GENOMIC DNA]</scope>
    <source>
        <strain evidence="3">S2</strain>
        <tissue evidence="3">Leaf</tissue>
    </source>
</reference>
<dbReference type="InterPro" id="IPR000330">
    <property type="entry name" value="SNF2_N"/>
</dbReference>